<dbReference type="EMBL" id="BJCC01000034">
    <property type="protein sequence ID" value="GCF95621.1"/>
    <property type="molecule type" value="Genomic_DNA"/>
</dbReference>
<dbReference type="PROSITE" id="PS51554">
    <property type="entry name" value="PFL"/>
    <property type="match status" value="1"/>
</dbReference>
<organism evidence="6 7">
    <name type="scientific">Enterococcus florum</name>
    <dbReference type="NCBI Taxonomy" id="2480627"/>
    <lineage>
        <taxon>Bacteria</taxon>
        <taxon>Bacillati</taxon>
        <taxon>Bacillota</taxon>
        <taxon>Bacilli</taxon>
        <taxon>Lactobacillales</taxon>
        <taxon>Enterococcaceae</taxon>
        <taxon>Enterococcus</taxon>
    </lineage>
</organism>
<dbReference type="AlphaFoldDB" id="A0A4P5PGR2"/>
<evidence type="ECO:0000259" key="4">
    <source>
        <dbReference type="PROSITE" id="PS51149"/>
    </source>
</evidence>
<dbReference type="PANTHER" id="PTHR43641:SF2">
    <property type="entry name" value="DEHYDRATASE YBIW-RELATED"/>
    <property type="match status" value="1"/>
</dbReference>
<reference evidence="7" key="1">
    <citation type="submission" date="2019-02" db="EMBL/GenBank/DDBJ databases">
        <title>Draft genome sequence of Enterococcus sp. Gos25-1.</title>
        <authorList>
            <person name="Tanaka N."/>
            <person name="Shiwa Y."/>
            <person name="Fujita N."/>
        </authorList>
    </citation>
    <scope>NUCLEOTIDE SEQUENCE [LARGE SCALE GENOMIC DNA]</scope>
    <source>
        <strain evidence="7">Gos25-1</strain>
    </source>
</reference>
<evidence type="ECO:0000313" key="6">
    <source>
        <dbReference type="EMBL" id="GCF95621.1"/>
    </source>
</evidence>
<dbReference type="GO" id="GO:0005829">
    <property type="term" value="C:cytosol"/>
    <property type="evidence" value="ECO:0007669"/>
    <property type="project" value="TreeGrafter"/>
</dbReference>
<feature type="domain" description="PFL" evidence="5">
    <location>
        <begin position="7"/>
        <end position="662"/>
    </location>
</feature>
<evidence type="ECO:0000256" key="3">
    <source>
        <dbReference type="PROSITE-ProRule" id="PRU00493"/>
    </source>
</evidence>
<keyword evidence="7" id="KW-1185">Reference proteome</keyword>
<dbReference type="PROSITE" id="PS51149">
    <property type="entry name" value="GLY_RADICAL_2"/>
    <property type="match status" value="1"/>
</dbReference>
<keyword evidence="1 3" id="KW-0556">Organic radical</keyword>
<evidence type="ECO:0000313" key="7">
    <source>
        <dbReference type="Proteomes" id="UP000290567"/>
    </source>
</evidence>
<dbReference type="Pfam" id="PF01228">
    <property type="entry name" value="Gly_radical"/>
    <property type="match status" value="1"/>
</dbReference>
<dbReference type="InterPro" id="IPR051215">
    <property type="entry name" value="GRE"/>
</dbReference>
<protein>
    <submittedName>
        <fullName evidence="6">Dehydrogenase</fullName>
    </submittedName>
</protein>
<dbReference type="InterPro" id="IPR004184">
    <property type="entry name" value="PFL_dom"/>
</dbReference>
<dbReference type="PANTHER" id="PTHR43641">
    <property type="entry name" value="FORMATE ACETYLTRANSFERASE 3-RELATED"/>
    <property type="match status" value="1"/>
</dbReference>
<keyword evidence="2" id="KW-0456">Lyase</keyword>
<accession>A0A4P5PGR2</accession>
<evidence type="ECO:0000256" key="1">
    <source>
        <dbReference type="ARBA" id="ARBA00022818"/>
    </source>
</evidence>
<dbReference type="InterPro" id="IPR001150">
    <property type="entry name" value="Gly_radical"/>
</dbReference>
<dbReference type="Pfam" id="PF02901">
    <property type="entry name" value="PFL-like"/>
    <property type="match status" value="1"/>
</dbReference>
<dbReference type="Proteomes" id="UP000290567">
    <property type="component" value="Unassembled WGS sequence"/>
</dbReference>
<sequence>MRKMYFNRIEARKAALRSVQPEIDLENARILTQVFRETDGEAVVIQKAKAFRAQCREKTIEIFNDELIVGCPGSKLRGGLISVDTCWTILADELDTISQRENDPFQLREEDRALFLSEIQPYWQGRSVYEAWQKRIPPQTKILRDAGVIQIDKKVARGFGDVTAGYKQILREGLEGIKETINQKKRGLIMTDPGAFETNDYLNALLIAIEGLEILADRYAEEAIRLADQENDPKRKQELLMIANVCRHVPKYPAVSFHEALQAVYFYHMALFMEQNAQSYNPGRMDQYLYPYLQKDLAEERLTPDQAQELLDCLWIKFNETCIFQDAATAQFVAGYPMLQNVCVGGINQLGQDAVNELSYMIIQAAVEVQLFQPSLSIRYNLAKNPNRFLRKVVELMQLGMGFPAFHNDDIGIRMMMNKGVPLKEAYDWNPCGCVETNLEGRMKQYTSLADINLGSVCELTLTNGIDRASGQRLTPETGDPRSFADFEAFKEAVKQQLSYVIKVCVQGSHVIDEISLKRPVPVLSLSHKECIERGLDYSQGGAKYNCGNGITSVGVADLINTLVAVQTLVYQEKAFTMDTLLMALAHDFEGYEDILELCQKAPKYGNADQRVHELTSEMFVFIADEIEQYHSKFGKMTAGILPVTGNILSGLFVGALPSGRKAGTPLADGITPSVGTDLGGSSGILQSAAQIPHDRFVQGTLMNMKVDPELIQHEQGIAQLMVLLKSICTLGIFHVFIHIIDRDTLLRAQKYPEEYQGLLIRVAGYTAYFVELDKHVQDEIIGRTPKAGLVAGEPCKERY</sequence>
<gene>
    <name evidence="6" type="primary">pflD_5</name>
    <name evidence="6" type="ORF">NRIC_35120</name>
</gene>
<dbReference type="Gene3D" id="3.20.70.20">
    <property type="match status" value="1"/>
</dbReference>
<feature type="domain" description="Glycine radical" evidence="4">
    <location>
        <begin position="669"/>
        <end position="790"/>
    </location>
</feature>
<feature type="modified residue" description="Glycine radical" evidence="3">
    <location>
        <position position="765"/>
    </location>
</feature>
<comment type="caution">
    <text evidence="6">The sequence shown here is derived from an EMBL/GenBank/DDBJ whole genome shotgun (WGS) entry which is preliminary data.</text>
</comment>
<name>A0A4P5PGR2_9ENTE</name>
<dbReference type="SUPFAM" id="SSF51998">
    <property type="entry name" value="PFL-like glycyl radical enzymes"/>
    <property type="match status" value="1"/>
</dbReference>
<evidence type="ECO:0000259" key="5">
    <source>
        <dbReference type="PROSITE" id="PS51554"/>
    </source>
</evidence>
<evidence type="ECO:0000256" key="2">
    <source>
        <dbReference type="ARBA" id="ARBA00023239"/>
    </source>
</evidence>
<proteinExistence type="predicted"/>
<dbReference type="GO" id="GO:0016829">
    <property type="term" value="F:lyase activity"/>
    <property type="evidence" value="ECO:0007669"/>
    <property type="project" value="UniProtKB-KW"/>
</dbReference>